<dbReference type="SUPFAM" id="SSF52540">
    <property type="entry name" value="P-loop containing nucleoside triphosphate hydrolases"/>
    <property type="match status" value="1"/>
</dbReference>
<dbReference type="EMBL" id="CAJVPL010003322">
    <property type="protein sequence ID" value="CAG8630611.1"/>
    <property type="molecule type" value="Genomic_DNA"/>
</dbReference>
<comment type="caution">
    <text evidence="1">The sequence shown here is derived from an EMBL/GenBank/DDBJ whole genome shotgun (WGS) entry which is preliminary data.</text>
</comment>
<dbReference type="AlphaFoldDB" id="A0A9N9DCY7"/>
<gene>
    <name evidence="1" type="ORF">AGERDE_LOCUS10510</name>
</gene>
<dbReference type="Gene3D" id="3.40.50.300">
    <property type="entry name" value="P-loop containing nucleotide triphosphate hydrolases"/>
    <property type="match status" value="1"/>
</dbReference>
<keyword evidence="2" id="KW-1185">Reference proteome</keyword>
<organism evidence="1 2">
    <name type="scientific">Ambispora gerdemannii</name>
    <dbReference type="NCBI Taxonomy" id="144530"/>
    <lineage>
        <taxon>Eukaryota</taxon>
        <taxon>Fungi</taxon>
        <taxon>Fungi incertae sedis</taxon>
        <taxon>Mucoromycota</taxon>
        <taxon>Glomeromycotina</taxon>
        <taxon>Glomeromycetes</taxon>
        <taxon>Archaeosporales</taxon>
        <taxon>Ambisporaceae</taxon>
        <taxon>Ambispora</taxon>
    </lineage>
</organism>
<sequence>MTSPPLKDNDNLVISSSANQQIAAVEAPMLQSKEIAPIATVTPRPPAVDTAIAISNTRSNYHIEQRVNTNLTQNDGIPPQEFQYVSTIPSKTELPSPLSPPPTKPAKPLTTQSNTLIDFDDLITSSVPNNVPILDKHIILPNVLSTNNLTASERTFLEYYKESSSDLEQPINTIQESKTNLEENVPNYNPPDNRIQKSPIFNNATKNNNPEVYQNYTILGKLNSDPTNIYLNLDIPFSSVITGTPNSGVDLMLQNILEGSLIQNSSLGELKNPLSALIFRFESTSNTQPSHRAFLGTSQQSIETIKEKCQMHKVIVLLSPSNYRKMSIHYKNIENCEVRPLFFSETELSINSVKAWLTIKGDAQIYDQCVELVDDILYDLGDYFDYNTFCNLLLRRTSSSLLLKEFFTSRLKRLDSFITEKLTQSIKQKGFWKMDLDKVTPLEALFQPGVTVIADLSDNVLNKEMVSILFDIILKIYIRSNNPEHANDGKLVVLDEAHKFFTSDSQLAETLQRIQSHLYQHNARLVIATHDPTLLPPPILHNSDLHILHHFSSPAWSKFLMEHIALENIYNLFQQAMQLKCGQQAFLFSPYVAAVQSDIDINPDQPSSVITGVITMRESVTLNKSVVTGHRTSQ</sequence>
<reference evidence="1" key="1">
    <citation type="submission" date="2021-06" db="EMBL/GenBank/DDBJ databases">
        <authorList>
            <person name="Kallberg Y."/>
            <person name="Tangrot J."/>
            <person name="Rosling A."/>
        </authorList>
    </citation>
    <scope>NUCLEOTIDE SEQUENCE</scope>
    <source>
        <strain evidence="1">MT106</strain>
    </source>
</reference>
<evidence type="ECO:0000313" key="1">
    <source>
        <dbReference type="EMBL" id="CAG8630611.1"/>
    </source>
</evidence>
<dbReference type="Proteomes" id="UP000789831">
    <property type="component" value="Unassembled WGS sequence"/>
</dbReference>
<evidence type="ECO:0000313" key="2">
    <source>
        <dbReference type="Proteomes" id="UP000789831"/>
    </source>
</evidence>
<accession>A0A9N9DCY7</accession>
<dbReference type="InterPro" id="IPR027417">
    <property type="entry name" value="P-loop_NTPase"/>
</dbReference>
<proteinExistence type="predicted"/>
<protein>
    <submittedName>
        <fullName evidence="1">2020_t:CDS:1</fullName>
    </submittedName>
</protein>
<name>A0A9N9DCY7_9GLOM</name>
<dbReference type="OrthoDB" id="2316594at2759"/>